<dbReference type="EMBL" id="KV453843">
    <property type="protein sequence ID" value="ODV88576.1"/>
    <property type="molecule type" value="Genomic_DNA"/>
</dbReference>
<dbReference type="GO" id="GO:0030951">
    <property type="term" value="P:establishment or maintenance of microtubule cytoskeleton polarity"/>
    <property type="evidence" value="ECO:0007669"/>
    <property type="project" value="InterPro"/>
</dbReference>
<evidence type="ECO:0000256" key="11">
    <source>
        <dbReference type="ARBA" id="ARBA00025722"/>
    </source>
</evidence>
<keyword evidence="9" id="KW-0131">Cell cycle</keyword>
<feature type="domain" description="TOG" evidence="15">
    <location>
        <begin position="261"/>
        <end position="498"/>
    </location>
</feature>
<dbReference type="GO" id="GO:1990571">
    <property type="term" value="P:meiotic centromere clustering"/>
    <property type="evidence" value="ECO:0007669"/>
    <property type="project" value="UniProtKB-ARBA"/>
</dbReference>
<dbReference type="Proteomes" id="UP000095023">
    <property type="component" value="Unassembled WGS sequence"/>
</dbReference>
<evidence type="ECO:0000256" key="7">
    <source>
        <dbReference type="ARBA" id="ARBA00022701"/>
    </source>
</evidence>
<evidence type="ECO:0000313" key="16">
    <source>
        <dbReference type="EMBL" id="ODV88576.1"/>
    </source>
</evidence>
<dbReference type="AlphaFoldDB" id="A0A1E4T9Z4"/>
<feature type="coiled-coil region" evidence="13">
    <location>
        <begin position="629"/>
        <end position="670"/>
    </location>
</feature>
<dbReference type="InterPro" id="IPR034085">
    <property type="entry name" value="TOG"/>
</dbReference>
<dbReference type="InterPro" id="IPR045110">
    <property type="entry name" value="XMAP215"/>
</dbReference>
<keyword evidence="10" id="KW-0206">Cytoskeleton</keyword>
<evidence type="ECO:0000256" key="1">
    <source>
        <dbReference type="ARBA" id="ARBA00004186"/>
    </source>
</evidence>
<evidence type="ECO:0000256" key="10">
    <source>
        <dbReference type="ARBA" id="ARBA00023212"/>
    </source>
</evidence>
<evidence type="ECO:0000256" key="12">
    <source>
        <dbReference type="PROSITE-ProRule" id="PRU00103"/>
    </source>
</evidence>
<keyword evidence="9" id="KW-0498">Mitosis</keyword>
<evidence type="ECO:0000259" key="15">
    <source>
        <dbReference type="SMART" id="SM01349"/>
    </source>
</evidence>
<dbReference type="Pfam" id="PF21041">
    <property type="entry name" value="XMAP215_CLASP_TOG"/>
    <property type="match status" value="1"/>
</dbReference>
<sequence>MADQEDDFLQLPLTDRLVHKNWKARQSAYKDLESNFKSYDFSIAQSNPDLFAKAVVDSNIAAQEAAIAALLTFLQNADSALVLRLAPSFLPGLCEKGLVATRPSTKSNTAECLLQVSEHKSPEMVINCLLDLYSHKLAKVIAASVSATTAQVTAFGANNVNVKAILELMPKLFSHMDKNVRAEASKLAVELYKWLGTALTDILLPSLKPVQQKDLTETFQALPAEKPVPTRQFKAAKASGANSDIASSAADDPMEVDGAPDLDPFDLMEAKPVHVPAVFYSQITEVKWSLRKEAIEGLQKELEGKPKIASGDYLEVISALAKCVAKDANVVVVTLSAQSIASFAKGLKGSFSQYRPIVTSPLLERLKEKKQNVSQALTSALEATFLATSLSDMLDDILSACGHKTPNVKIETLNFLVRCLSQTKSSLSSASVQQIAEMAVQRVTDTDENVRNSAAQVLGTLMKMMGRRVVEPFITSLPQMRKDKIYDYCEKAEVKLVVTAAPAAVPQSKGNAKTIPTARNAPKSIGSPRVGTASPTKPLQRPAGVGRPISSMKPRAEMPPSPTKRALPTSDSPMKKGEGMKYGGKVSGLTGRSLVSKENTTHDPRGASPRAKSGAAALSTSAPISPGKMESLVKENAQMKAAMASLESELATYKSKLAKLELTKDAEKSKHIQSTTVTQAQVAELVAEKKEIL</sequence>
<dbReference type="GO" id="GO:0044732">
    <property type="term" value="C:mitotic spindle pole body"/>
    <property type="evidence" value="ECO:0007669"/>
    <property type="project" value="UniProtKB-ARBA"/>
</dbReference>
<dbReference type="SMART" id="SM01349">
    <property type="entry name" value="TOG"/>
    <property type="match status" value="2"/>
</dbReference>
<gene>
    <name evidence="16" type="ORF">CANCADRAFT_32132</name>
</gene>
<dbReference type="GO" id="GO:0099070">
    <property type="term" value="C:static microtubule bundle"/>
    <property type="evidence" value="ECO:0007669"/>
    <property type="project" value="UniProtKB-ARBA"/>
</dbReference>
<reference evidence="17" key="1">
    <citation type="submission" date="2016-02" db="EMBL/GenBank/DDBJ databases">
        <title>Comparative genomics of biotechnologically important yeasts.</title>
        <authorList>
            <consortium name="DOE Joint Genome Institute"/>
            <person name="Riley R."/>
            <person name="Haridas S."/>
            <person name="Wolfe K.H."/>
            <person name="Lopes M.R."/>
            <person name="Hittinger C.T."/>
            <person name="Goker M."/>
            <person name="Salamov A."/>
            <person name="Wisecaver J."/>
            <person name="Long T.M."/>
            <person name="Aerts A.L."/>
            <person name="Barry K."/>
            <person name="Choi C."/>
            <person name="Clum A."/>
            <person name="Coughlan A.Y."/>
            <person name="Deshpande S."/>
            <person name="Douglass A.P."/>
            <person name="Hanson S.J."/>
            <person name="Klenk H.-P."/>
            <person name="Labutti K."/>
            <person name="Lapidus A."/>
            <person name="Lindquist E."/>
            <person name="Lipzen A."/>
            <person name="Meier-Kolthoff J.P."/>
            <person name="Ohm R.A."/>
            <person name="Otillar R.P."/>
            <person name="Pangilinan J."/>
            <person name="Peng Y."/>
            <person name="Rokas A."/>
            <person name="Rosa C.A."/>
            <person name="Scheuner C."/>
            <person name="Sibirny A.A."/>
            <person name="Slot J.C."/>
            <person name="Stielow J.B."/>
            <person name="Sun H."/>
            <person name="Kurtzman C.P."/>
            <person name="Blackwell M."/>
            <person name="Jeffries T.W."/>
            <person name="Grigoriev I.V."/>
        </authorList>
    </citation>
    <scope>NUCLEOTIDE SEQUENCE [LARGE SCALE GENOMIC DNA]</scope>
    <source>
        <strain evidence="17">NRRL Y-17796</strain>
    </source>
</reference>
<protein>
    <recommendedName>
        <fullName evidence="4">Protein STU1</fullName>
    </recommendedName>
</protein>
<feature type="region of interest" description="Disordered" evidence="14">
    <location>
        <begin position="506"/>
        <end position="627"/>
    </location>
</feature>
<dbReference type="InterPro" id="IPR011989">
    <property type="entry name" value="ARM-like"/>
</dbReference>
<evidence type="ECO:0000256" key="6">
    <source>
        <dbReference type="ARBA" id="ARBA00022618"/>
    </source>
</evidence>
<dbReference type="GO" id="GO:0005881">
    <property type="term" value="C:cytoplasmic microtubule"/>
    <property type="evidence" value="ECO:0007669"/>
    <property type="project" value="UniProtKB-ARBA"/>
</dbReference>
<name>A0A1E4T9Z4_9ASCO</name>
<dbReference type="GO" id="GO:0051301">
    <property type="term" value="P:cell division"/>
    <property type="evidence" value="ECO:0007669"/>
    <property type="project" value="UniProtKB-KW"/>
</dbReference>
<evidence type="ECO:0000313" key="17">
    <source>
        <dbReference type="Proteomes" id="UP000095023"/>
    </source>
</evidence>
<dbReference type="GO" id="GO:0051010">
    <property type="term" value="F:microtubule plus-end binding"/>
    <property type="evidence" value="ECO:0007669"/>
    <property type="project" value="InterPro"/>
</dbReference>
<dbReference type="GO" id="GO:0000022">
    <property type="term" value="P:mitotic spindle elongation"/>
    <property type="evidence" value="ECO:0007669"/>
    <property type="project" value="UniProtKB-ARBA"/>
</dbReference>
<dbReference type="GO" id="GO:1990498">
    <property type="term" value="C:mitotic spindle microtubule"/>
    <property type="evidence" value="ECO:0007669"/>
    <property type="project" value="UniProtKB-ARBA"/>
</dbReference>
<feature type="repeat" description="HEAT" evidence="12">
    <location>
        <begin position="435"/>
        <end position="473"/>
    </location>
</feature>
<organism evidence="16 17">
    <name type="scientific">Tortispora caseinolytica NRRL Y-17796</name>
    <dbReference type="NCBI Taxonomy" id="767744"/>
    <lineage>
        <taxon>Eukaryota</taxon>
        <taxon>Fungi</taxon>
        <taxon>Dikarya</taxon>
        <taxon>Ascomycota</taxon>
        <taxon>Saccharomycotina</taxon>
        <taxon>Trigonopsidomycetes</taxon>
        <taxon>Trigonopsidales</taxon>
        <taxon>Trigonopsidaceae</taxon>
        <taxon>Tortispora</taxon>
    </lineage>
</organism>
<evidence type="ECO:0000256" key="5">
    <source>
        <dbReference type="ARBA" id="ARBA00022490"/>
    </source>
</evidence>
<keyword evidence="8" id="KW-0677">Repeat</keyword>
<keyword evidence="13" id="KW-0175">Coiled coil</keyword>
<dbReference type="PROSITE" id="PS50077">
    <property type="entry name" value="HEAT_REPEAT"/>
    <property type="match status" value="1"/>
</dbReference>
<evidence type="ECO:0000256" key="9">
    <source>
        <dbReference type="ARBA" id="ARBA00022776"/>
    </source>
</evidence>
<evidence type="ECO:0000256" key="14">
    <source>
        <dbReference type="SAM" id="MobiDB-lite"/>
    </source>
</evidence>
<keyword evidence="6" id="KW-0132">Cell division</keyword>
<dbReference type="InterPro" id="IPR024395">
    <property type="entry name" value="CLASP_N_dom"/>
</dbReference>
<dbReference type="Gene3D" id="1.25.10.10">
    <property type="entry name" value="Leucine-rich Repeat Variant"/>
    <property type="match status" value="2"/>
</dbReference>
<keyword evidence="7" id="KW-0493">Microtubule</keyword>
<dbReference type="Pfam" id="PF12348">
    <property type="entry name" value="CLASP_N"/>
    <property type="match status" value="1"/>
</dbReference>
<dbReference type="InterPro" id="IPR048491">
    <property type="entry name" value="XMAP215_CLASP_TOG"/>
</dbReference>
<feature type="non-terminal residue" evidence="16">
    <location>
        <position position="693"/>
    </location>
</feature>
<keyword evidence="5" id="KW-0963">Cytoplasm</keyword>
<proteinExistence type="inferred from homology"/>
<dbReference type="OrthoDB" id="205662at2759"/>
<comment type="similarity">
    <text evidence="11">Belongs to the TOG/XMAP215 family.</text>
</comment>
<keyword evidence="17" id="KW-1185">Reference proteome</keyword>
<dbReference type="GO" id="GO:0046785">
    <property type="term" value="P:microtubule polymerization"/>
    <property type="evidence" value="ECO:0007669"/>
    <property type="project" value="InterPro"/>
</dbReference>
<dbReference type="GO" id="GO:0000776">
    <property type="term" value="C:kinetochore"/>
    <property type="evidence" value="ECO:0007669"/>
    <property type="project" value="UniProtKB-ARBA"/>
</dbReference>
<evidence type="ECO:0000256" key="2">
    <source>
        <dbReference type="ARBA" id="ARBA00004317"/>
    </source>
</evidence>
<comment type="subcellular location">
    <subcellularLocation>
        <location evidence="2">Cytoplasm</location>
        <location evidence="2">Cytoskeleton</location>
        <location evidence="2">Microtubule organizing center</location>
        <location evidence="2">Spindle pole body</location>
    </subcellularLocation>
    <subcellularLocation>
        <location evidence="1">Cytoplasm</location>
        <location evidence="1">Cytoskeleton</location>
        <location evidence="1">Spindle</location>
    </subcellularLocation>
</comment>
<accession>A0A1E4T9Z4</accession>
<dbReference type="InterPro" id="IPR016024">
    <property type="entry name" value="ARM-type_fold"/>
</dbReference>
<feature type="domain" description="TOG" evidence="15">
    <location>
        <begin position="1"/>
        <end position="228"/>
    </location>
</feature>
<evidence type="ECO:0000256" key="8">
    <source>
        <dbReference type="ARBA" id="ARBA00022737"/>
    </source>
</evidence>
<dbReference type="FunFam" id="1.25.10.10:FF:000019">
    <property type="entry name" value="Cytoskeleton-associated protein 5"/>
    <property type="match status" value="1"/>
</dbReference>
<dbReference type="PANTHER" id="PTHR12609">
    <property type="entry name" value="MICROTUBULE ASSOCIATED PROTEIN XMAP215"/>
    <property type="match status" value="1"/>
</dbReference>
<dbReference type="GO" id="GO:0051315">
    <property type="term" value="P:attachment of mitotic spindle microtubules to kinetochore"/>
    <property type="evidence" value="ECO:0007669"/>
    <property type="project" value="UniProtKB-ARBA"/>
</dbReference>
<evidence type="ECO:0000256" key="4">
    <source>
        <dbReference type="ARBA" id="ARBA00016012"/>
    </source>
</evidence>
<evidence type="ECO:0000256" key="13">
    <source>
        <dbReference type="SAM" id="Coils"/>
    </source>
</evidence>
<comment type="similarity">
    <text evidence="3">Belongs to the CLASP family.</text>
</comment>
<dbReference type="SUPFAM" id="SSF48371">
    <property type="entry name" value="ARM repeat"/>
    <property type="match status" value="1"/>
</dbReference>
<evidence type="ECO:0000256" key="3">
    <source>
        <dbReference type="ARBA" id="ARBA00009549"/>
    </source>
</evidence>
<dbReference type="GO" id="GO:0061863">
    <property type="term" value="F:microtubule plus end polymerase"/>
    <property type="evidence" value="ECO:0007669"/>
    <property type="project" value="InterPro"/>
</dbReference>
<dbReference type="InterPro" id="IPR021133">
    <property type="entry name" value="HEAT_type_2"/>
</dbReference>